<evidence type="ECO:0000313" key="1">
    <source>
        <dbReference type="EMBL" id="NEK94138.1"/>
    </source>
</evidence>
<comment type="caution">
    <text evidence="2">The sequence shown here is derived from an EMBL/GenBank/DDBJ whole genome shotgun (WGS) entry which is preliminary data.</text>
</comment>
<reference evidence="2 4" key="2">
    <citation type="submission" date="2020-02" db="EMBL/GenBank/DDBJ databases">
        <title>The WGS of Modestobacter muralis DSM 100205.</title>
        <authorList>
            <person name="Jiang Z."/>
        </authorList>
    </citation>
    <scope>NUCLEOTIDE SEQUENCE [LARGE SCALE GENOMIC DNA]</scope>
    <source>
        <strain evidence="2 4">DSM 100205</strain>
    </source>
</reference>
<dbReference type="AlphaFoldDB" id="A0A6P0H6G4"/>
<keyword evidence="3" id="KW-1185">Reference proteome</keyword>
<dbReference type="EMBL" id="JAAGWB010000016">
    <property type="protein sequence ID" value="NEN50905.1"/>
    <property type="molecule type" value="Genomic_DNA"/>
</dbReference>
<evidence type="ECO:0000313" key="3">
    <source>
        <dbReference type="Proteomes" id="UP000468828"/>
    </source>
</evidence>
<sequence>MSAIPTVDQAAAQAAAESATDSPELRAARAFEPLLTDAYRLAGLHRRTAQDVAADVAAARQQSAAAERRDLGRRAQMAAEYAVALSRAGAVR</sequence>
<dbReference type="RefSeq" id="WP_163610599.1">
    <property type="nucleotide sequence ID" value="NZ_JAAGWB010000016.1"/>
</dbReference>
<evidence type="ECO:0000313" key="4">
    <source>
        <dbReference type="Proteomes" id="UP000471152"/>
    </source>
</evidence>
<dbReference type="Proteomes" id="UP000468828">
    <property type="component" value="Unassembled WGS sequence"/>
</dbReference>
<organism evidence="2 4">
    <name type="scientific">Modestobacter muralis</name>
    <dbReference type="NCBI Taxonomy" id="1608614"/>
    <lineage>
        <taxon>Bacteria</taxon>
        <taxon>Bacillati</taxon>
        <taxon>Actinomycetota</taxon>
        <taxon>Actinomycetes</taxon>
        <taxon>Geodermatophilales</taxon>
        <taxon>Geodermatophilaceae</taxon>
        <taxon>Modestobacter</taxon>
    </lineage>
</organism>
<proteinExistence type="predicted"/>
<dbReference type="Proteomes" id="UP000471152">
    <property type="component" value="Unassembled WGS sequence"/>
</dbReference>
<evidence type="ECO:0000313" key="2">
    <source>
        <dbReference type="EMBL" id="NEN50905.1"/>
    </source>
</evidence>
<protein>
    <submittedName>
        <fullName evidence="2">Uncharacterized protein</fullName>
    </submittedName>
</protein>
<reference evidence="1 3" key="1">
    <citation type="submission" date="2020-01" db="EMBL/GenBank/DDBJ databases">
        <title>the WGS Modestobacter muralis CPCC 204518.</title>
        <authorList>
            <person name="Jiang Z."/>
        </authorList>
    </citation>
    <scope>NUCLEOTIDE SEQUENCE [LARGE SCALE GENOMIC DNA]</scope>
    <source>
        <strain evidence="1 3">DSM 100205</strain>
    </source>
</reference>
<gene>
    <name evidence="2" type="ORF">G3R41_08110</name>
    <name evidence="1" type="ORF">GCU67_08110</name>
</gene>
<dbReference type="EMBL" id="JAAGWH010000016">
    <property type="protein sequence ID" value="NEK94138.1"/>
    <property type="molecule type" value="Genomic_DNA"/>
</dbReference>
<name>A0A6P0H6G4_9ACTN</name>
<accession>A0A6P0H6G4</accession>